<feature type="signal peptide" evidence="3">
    <location>
        <begin position="1"/>
        <end position="27"/>
    </location>
</feature>
<keyword evidence="2" id="KW-0677">Repeat</keyword>
<evidence type="ECO:0000313" key="6">
    <source>
        <dbReference type="Proteomes" id="UP001497516"/>
    </source>
</evidence>
<gene>
    <name evidence="5" type="ORF">LTRI10_LOCUS16626</name>
</gene>
<dbReference type="InterPro" id="IPR002902">
    <property type="entry name" value="GNK2"/>
</dbReference>
<evidence type="ECO:0000256" key="3">
    <source>
        <dbReference type="SAM" id="SignalP"/>
    </source>
</evidence>
<accession>A0AAV2DLE9</accession>
<dbReference type="PROSITE" id="PS51473">
    <property type="entry name" value="GNK2"/>
    <property type="match status" value="1"/>
</dbReference>
<dbReference type="InterPro" id="IPR038408">
    <property type="entry name" value="GNK2_sf"/>
</dbReference>
<evidence type="ECO:0000256" key="1">
    <source>
        <dbReference type="ARBA" id="ARBA00022729"/>
    </source>
</evidence>
<keyword evidence="1 3" id="KW-0732">Signal</keyword>
<dbReference type="PROSITE" id="PS51257">
    <property type="entry name" value="PROKAR_LIPOPROTEIN"/>
    <property type="match status" value="1"/>
</dbReference>
<protein>
    <recommendedName>
        <fullName evidence="4">Gnk2-homologous domain-containing protein</fullName>
    </recommendedName>
</protein>
<dbReference type="Proteomes" id="UP001497516">
    <property type="component" value="Chromosome 3"/>
</dbReference>
<evidence type="ECO:0000313" key="5">
    <source>
        <dbReference type="EMBL" id="CAL1374784.1"/>
    </source>
</evidence>
<reference evidence="5 6" key="1">
    <citation type="submission" date="2024-04" db="EMBL/GenBank/DDBJ databases">
        <authorList>
            <person name="Fracassetti M."/>
        </authorList>
    </citation>
    <scope>NUCLEOTIDE SEQUENCE [LARGE SCALE GENOMIC DNA]</scope>
</reference>
<sequence length="128" mass="13170">MAVPKAAATVIMIGMITTTMLVQGCEAGVVSEALCSGTLDPAVPSCTRKLAAELAAGGYGGVDYNEREQCYVNPSTTVYAQATCTSSTACGECLSEITAQLFNSCSDMAVGAQAHSSGCSFRYEISPF</sequence>
<feature type="chain" id="PRO_5043527942" description="Gnk2-homologous domain-containing protein" evidence="3">
    <location>
        <begin position="28"/>
        <end position="128"/>
    </location>
</feature>
<dbReference type="Gene3D" id="3.30.430.20">
    <property type="entry name" value="Gnk2 domain, C-X8-C-X2-C motif"/>
    <property type="match status" value="1"/>
</dbReference>
<feature type="domain" description="Gnk2-homologous" evidence="4">
    <location>
        <begin position="18"/>
        <end position="128"/>
    </location>
</feature>
<name>A0AAV2DLE9_9ROSI</name>
<dbReference type="AlphaFoldDB" id="A0AAV2DLE9"/>
<evidence type="ECO:0000259" key="4">
    <source>
        <dbReference type="PROSITE" id="PS51473"/>
    </source>
</evidence>
<keyword evidence="6" id="KW-1185">Reference proteome</keyword>
<proteinExistence type="predicted"/>
<organism evidence="5 6">
    <name type="scientific">Linum trigynum</name>
    <dbReference type="NCBI Taxonomy" id="586398"/>
    <lineage>
        <taxon>Eukaryota</taxon>
        <taxon>Viridiplantae</taxon>
        <taxon>Streptophyta</taxon>
        <taxon>Embryophyta</taxon>
        <taxon>Tracheophyta</taxon>
        <taxon>Spermatophyta</taxon>
        <taxon>Magnoliopsida</taxon>
        <taxon>eudicotyledons</taxon>
        <taxon>Gunneridae</taxon>
        <taxon>Pentapetalae</taxon>
        <taxon>rosids</taxon>
        <taxon>fabids</taxon>
        <taxon>Malpighiales</taxon>
        <taxon>Linaceae</taxon>
        <taxon>Linum</taxon>
    </lineage>
</organism>
<evidence type="ECO:0000256" key="2">
    <source>
        <dbReference type="ARBA" id="ARBA00022737"/>
    </source>
</evidence>
<dbReference type="CDD" id="cd23509">
    <property type="entry name" value="Gnk2-like"/>
    <property type="match status" value="1"/>
</dbReference>
<dbReference type="EMBL" id="OZ034816">
    <property type="protein sequence ID" value="CAL1374784.1"/>
    <property type="molecule type" value="Genomic_DNA"/>
</dbReference>